<gene>
    <name evidence="1" type="ORF">RXV94_12190</name>
</gene>
<accession>A0ABU3U937</accession>
<reference evidence="1 2" key="1">
    <citation type="submission" date="2023-10" db="EMBL/GenBank/DDBJ databases">
        <title>Marimonas sp. nov. isolated from tidal mud flat.</title>
        <authorList>
            <person name="Jaincy N.J."/>
            <person name="Srinivasan S."/>
            <person name="Lee S.-S."/>
        </authorList>
    </citation>
    <scope>NUCLEOTIDE SEQUENCE [LARGE SCALE GENOMIC DNA]</scope>
    <source>
        <strain evidence="1 2">MJ-SS3</strain>
    </source>
</reference>
<sequence length="110" mass="12887">MQELKQHIVFKILSIALLITILIPSAVKLAHVFQNHKHEVCLEQHKTHLHTLDLECKFYKFKVNNTFTIPVFNIEIAVLKKEHKPILSHYSFISHFQSLHFSLRAPPQLV</sequence>
<protein>
    <recommendedName>
        <fullName evidence="3">DUF2607 family protein</fullName>
    </recommendedName>
</protein>
<evidence type="ECO:0008006" key="3">
    <source>
        <dbReference type="Google" id="ProtNLM"/>
    </source>
</evidence>
<dbReference type="RefSeq" id="WP_316663021.1">
    <property type="nucleotide sequence ID" value="NZ_JAWHTF010000007.1"/>
</dbReference>
<evidence type="ECO:0000313" key="1">
    <source>
        <dbReference type="EMBL" id="MDU8886924.1"/>
    </source>
</evidence>
<dbReference type="EMBL" id="JAWHTF010000007">
    <property type="protein sequence ID" value="MDU8886924.1"/>
    <property type="molecule type" value="Genomic_DNA"/>
</dbReference>
<comment type="caution">
    <text evidence="1">The sequence shown here is derived from an EMBL/GenBank/DDBJ whole genome shotgun (WGS) entry which is preliminary data.</text>
</comment>
<name>A0ABU3U937_9FLAO</name>
<keyword evidence="2" id="KW-1185">Reference proteome</keyword>
<evidence type="ECO:0000313" key="2">
    <source>
        <dbReference type="Proteomes" id="UP001268651"/>
    </source>
</evidence>
<organism evidence="1 2">
    <name type="scientific">Gilvirhabdus luticola</name>
    <dbReference type="NCBI Taxonomy" id="3079858"/>
    <lineage>
        <taxon>Bacteria</taxon>
        <taxon>Pseudomonadati</taxon>
        <taxon>Bacteroidota</taxon>
        <taxon>Flavobacteriia</taxon>
        <taxon>Flavobacteriales</taxon>
        <taxon>Flavobacteriaceae</taxon>
        <taxon>Gilvirhabdus</taxon>
    </lineage>
</organism>
<dbReference type="Proteomes" id="UP001268651">
    <property type="component" value="Unassembled WGS sequence"/>
</dbReference>
<proteinExistence type="predicted"/>